<dbReference type="Pfam" id="PF13439">
    <property type="entry name" value="Glyco_transf_4"/>
    <property type="match status" value="1"/>
</dbReference>
<reference evidence="4 5" key="1">
    <citation type="submission" date="2011-11" db="EMBL/GenBank/DDBJ databases">
        <title>Improved High-Quality Draft sequence of Beggiatoa alba B18lD.</title>
        <authorList>
            <consortium name="US DOE Joint Genome Institute"/>
            <person name="Lucas S."/>
            <person name="Han J."/>
            <person name="Lapidus A."/>
            <person name="Cheng J.-F."/>
            <person name="Goodwin L."/>
            <person name="Pitluck S."/>
            <person name="Peters L."/>
            <person name="Mikhailova N."/>
            <person name="Held B."/>
            <person name="Detter J.C."/>
            <person name="Han C."/>
            <person name="Tapia R."/>
            <person name="Land M."/>
            <person name="Hauser L."/>
            <person name="Kyrpides N."/>
            <person name="Ivanova N."/>
            <person name="Pagani I."/>
            <person name="Samuel K."/>
            <person name="Teske A."/>
            <person name="Mueller J."/>
            <person name="Woyke T."/>
        </authorList>
    </citation>
    <scope>NUCLEOTIDE SEQUENCE [LARGE SCALE GENOMIC DNA]</scope>
    <source>
        <strain evidence="4 5">B18LD</strain>
    </source>
</reference>
<dbReference type="AlphaFoldDB" id="I3CGY0"/>
<evidence type="ECO:0000256" key="1">
    <source>
        <dbReference type="ARBA" id="ARBA00022679"/>
    </source>
</evidence>
<dbReference type="RefSeq" id="WP_002686127.1">
    <property type="nucleotide sequence ID" value="NZ_JH600070.1"/>
</dbReference>
<gene>
    <name evidence="4" type="ORF">BegalDRAFT_2007</name>
</gene>
<dbReference type="SUPFAM" id="SSF53756">
    <property type="entry name" value="UDP-Glycosyltransferase/glycogen phosphorylase"/>
    <property type="match status" value="1"/>
</dbReference>
<evidence type="ECO:0000313" key="4">
    <source>
        <dbReference type="EMBL" id="EIJ42873.1"/>
    </source>
</evidence>
<proteinExistence type="predicted"/>
<dbReference type="HOGENOM" id="CLU_041001_1_0_6"/>
<dbReference type="OrthoDB" id="9801609at2"/>
<keyword evidence="5" id="KW-1185">Reference proteome</keyword>
<dbReference type="InterPro" id="IPR001296">
    <property type="entry name" value="Glyco_trans_1"/>
</dbReference>
<dbReference type="InterPro" id="IPR028098">
    <property type="entry name" value="Glyco_trans_4-like_N"/>
</dbReference>
<feature type="domain" description="Glycosyl transferase family 1" evidence="2">
    <location>
        <begin position="188"/>
        <end position="344"/>
    </location>
</feature>
<dbReference type="PANTHER" id="PTHR46401:SF2">
    <property type="entry name" value="GLYCOSYLTRANSFERASE WBBK-RELATED"/>
    <property type="match status" value="1"/>
</dbReference>
<protein>
    <submittedName>
        <fullName evidence="4">Glycosyltransferase</fullName>
    </submittedName>
</protein>
<accession>I3CGY0</accession>
<evidence type="ECO:0000259" key="3">
    <source>
        <dbReference type="Pfam" id="PF13439"/>
    </source>
</evidence>
<name>I3CGY0_9GAMM</name>
<dbReference type="GO" id="GO:0009103">
    <property type="term" value="P:lipopolysaccharide biosynthetic process"/>
    <property type="evidence" value="ECO:0007669"/>
    <property type="project" value="TreeGrafter"/>
</dbReference>
<organism evidence="4 5">
    <name type="scientific">Beggiatoa alba B18LD</name>
    <dbReference type="NCBI Taxonomy" id="395493"/>
    <lineage>
        <taxon>Bacteria</taxon>
        <taxon>Pseudomonadati</taxon>
        <taxon>Pseudomonadota</taxon>
        <taxon>Gammaproteobacteria</taxon>
        <taxon>Thiotrichales</taxon>
        <taxon>Thiotrichaceae</taxon>
        <taxon>Beggiatoa</taxon>
    </lineage>
</organism>
<dbReference type="PANTHER" id="PTHR46401">
    <property type="entry name" value="GLYCOSYLTRANSFERASE WBBK-RELATED"/>
    <property type="match status" value="1"/>
</dbReference>
<dbReference type="GO" id="GO:0016757">
    <property type="term" value="F:glycosyltransferase activity"/>
    <property type="evidence" value="ECO:0007669"/>
    <property type="project" value="InterPro"/>
</dbReference>
<evidence type="ECO:0000313" key="5">
    <source>
        <dbReference type="Proteomes" id="UP000005744"/>
    </source>
</evidence>
<dbReference type="eggNOG" id="COG0438">
    <property type="taxonomic scope" value="Bacteria"/>
</dbReference>
<dbReference type="EMBL" id="JH600070">
    <property type="protein sequence ID" value="EIJ42873.1"/>
    <property type="molecule type" value="Genomic_DNA"/>
</dbReference>
<keyword evidence="1 4" id="KW-0808">Transferase</keyword>
<dbReference type="Gene3D" id="3.40.50.2000">
    <property type="entry name" value="Glycogen Phosphorylase B"/>
    <property type="match status" value="2"/>
</dbReference>
<evidence type="ECO:0000259" key="2">
    <source>
        <dbReference type="Pfam" id="PF00534"/>
    </source>
</evidence>
<dbReference type="Proteomes" id="UP000005744">
    <property type="component" value="Unassembled WGS sequence"/>
</dbReference>
<dbReference type="STRING" id="395493.BegalDRAFT_2007"/>
<dbReference type="Pfam" id="PF00534">
    <property type="entry name" value="Glycos_transf_1"/>
    <property type="match status" value="1"/>
</dbReference>
<sequence length="361" mass="41278">MTNSFLILHDYFESLEGGGRLCNLLARHSAGAIAYGFARENHPFLQGITQQYDLKARSNLPLWRQFKLTRAFESKKTDFIKHYNTLLYSGFYTPLAIHRHPQAQHIFYCHTPPRFIYDQADFYLSQTPRPLRFALKAFIRYLQPRYETAIGQMSQIIANSYNVQQRIQHYLGKSATVIYPPCDTEQFKWLGQKNYYLSIARLDPLKRVDKIIEAFLKMPDKQLIVASGGQEFNRLTHLARNAPNIQLTGWVGDETLHTLLGNAIATLYLAKAEDFGMSPIESMAAGKPVIGVAEGGLLESIIPERTGLLLPTDFTVEMICDAVQLLDADYALRLREYCEQQAQQFDISVFLQQMEKVINPT</sequence>
<feature type="domain" description="Glycosyltransferase subfamily 4-like N-terminal" evidence="3">
    <location>
        <begin position="49"/>
        <end position="186"/>
    </location>
</feature>